<gene>
    <name evidence="1" type="ORF">BLA18109_01164</name>
</gene>
<proteinExistence type="predicted"/>
<dbReference type="Proteomes" id="UP000494260">
    <property type="component" value="Unassembled WGS sequence"/>
</dbReference>
<organism evidence="1 2">
    <name type="scientific">Burkholderia lata (strain ATCC 17760 / DSM 23089 / LMG 22485 / NCIMB 9086 / R18194 / 383)</name>
    <dbReference type="NCBI Taxonomy" id="482957"/>
    <lineage>
        <taxon>Bacteria</taxon>
        <taxon>Pseudomonadati</taxon>
        <taxon>Pseudomonadota</taxon>
        <taxon>Betaproteobacteria</taxon>
        <taxon>Burkholderiales</taxon>
        <taxon>Burkholderiaceae</taxon>
        <taxon>Burkholderia</taxon>
        <taxon>Burkholderia cepacia complex</taxon>
    </lineage>
</organism>
<accession>A0A6P2TLV9</accession>
<protein>
    <submittedName>
        <fullName evidence="1">Uncharacterized protein</fullName>
    </submittedName>
</protein>
<evidence type="ECO:0000313" key="1">
    <source>
        <dbReference type="EMBL" id="VWC58345.1"/>
    </source>
</evidence>
<dbReference type="AlphaFoldDB" id="A0A6P2TLV9"/>
<name>A0A6P2TLV9_BURL3</name>
<reference evidence="1 2" key="1">
    <citation type="submission" date="2019-09" db="EMBL/GenBank/DDBJ databases">
        <authorList>
            <person name="Depoorter E."/>
        </authorList>
    </citation>
    <scope>NUCLEOTIDE SEQUENCE [LARGE SCALE GENOMIC DNA]</scope>
    <source>
        <strain evidence="1">R-18109</strain>
    </source>
</reference>
<evidence type="ECO:0000313" key="2">
    <source>
        <dbReference type="Proteomes" id="UP000494260"/>
    </source>
</evidence>
<dbReference type="EMBL" id="CABVQH010000003">
    <property type="protein sequence ID" value="VWC58345.1"/>
    <property type="molecule type" value="Genomic_DNA"/>
</dbReference>
<sequence>MDLTRTLVTGHEETGNDFWYIRDNGDIANVIFHVGAGDAKFGP</sequence>